<dbReference type="eggNOG" id="ENOG502R1BY">
    <property type="taxonomic scope" value="Eukaryota"/>
</dbReference>
<dbReference type="OMA" id="FENATMH"/>
<dbReference type="InterPro" id="IPR041640">
    <property type="entry name" value="Tyrosinase_C"/>
</dbReference>
<evidence type="ECO:0000256" key="11">
    <source>
        <dbReference type="SAM" id="SignalP"/>
    </source>
</evidence>
<comment type="similarity">
    <text evidence="2">Belongs to the tyrosinase family.</text>
</comment>
<dbReference type="Proteomes" id="UP000012174">
    <property type="component" value="Unassembled WGS sequence"/>
</dbReference>
<feature type="domain" description="Tyrosinase copper-binding" evidence="12">
    <location>
        <begin position="35"/>
        <end position="199"/>
    </location>
</feature>
<evidence type="ECO:0000256" key="4">
    <source>
        <dbReference type="ARBA" id="ARBA00022723"/>
    </source>
</evidence>
<evidence type="ECO:0000256" key="2">
    <source>
        <dbReference type="ARBA" id="ARBA00009928"/>
    </source>
</evidence>
<evidence type="ECO:0000256" key="8">
    <source>
        <dbReference type="ARBA" id="ARBA00023101"/>
    </source>
</evidence>
<dbReference type="GO" id="GO:0042438">
    <property type="term" value="P:melanin biosynthetic process"/>
    <property type="evidence" value="ECO:0007669"/>
    <property type="project" value="UniProtKB-KW"/>
</dbReference>
<name>M7SFL8_EUTLA</name>
<evidence type="ECO:0000256" key="5">
    <source>
        <dbReference type="ARBA" id="ARBA00023002"/>
    </source>
</evidence>
<evidence type="ECO:0000259" key="12">
    <source>
        <dbReference type="Pfam" id="PF00264"/>
    </source>
</evidence>
<keyword evidence="4" id="KW-0479">Metal-binding</keyword>
<dbReference type="GO" id="GO:0046872">
    <property type="term" value="F:metal ion binding"/>
    <property type="evidence" value="ECO:0007669"/>
    <property type="project" value="UniProtKB-KW"/>
</dbReference>
<evidence type="ECO:0000256" key="1">
    <source>
        <dbReference type="ARBA" id="ARBA00001973"/>
    </source>
</evidence>
<dbReference type="GO" id="GO:0004503">
    <property type="term" value="F:tyrosinase activity"/>
    <property type="evidence" value="ECO:0007669"/>
    <property type="project" value="UniProtKB-EC"/>
</dbReference>
<dbReference type="OrthoDB" id="6132182at2759"/>
<dbReference type="Pfam" id="PF18132">
    <property type="entry name" value="Tyrosinase_C"/>
    <property type="match status" value="1"/>
</dbReference>
<dbReference type="PANTHER" id="PTHR11474">
    <property type="entry name" value="TYROSINASE FAMILY MEMBER"/>
    <property type="match status" value="1"/>
</dbReference>
<evidence type="ECO:0000259" key="13">
    <source>
        <dbReference type="Pfam" id="PF18132"/>
    </source>
</evidence>
<comment type="cofactor">
    <cofactor evidence="1">
        <name>Cu(2+)</name>
        <dbReference type="ChEBI" id="CHEBI:29036"/>
    </cofactor>
</comment>
<dbReference type="Pfam" id="PF00264">
    <property type="entry name" value="Tyrosinase"/>
    <property type="match status" value="1"/>
</dbReference>
<evidence type="ECO:0000313" key="14">
    <source>
        <dbReference type="EMBL" id="EMR63028.1"/>
    </source>
</evidence>
<sequence length="444" mass="49780">MLAVKGLFTIVALQLIGEKVQQLAKEYTGEDASKYDAAAQLFRVPYWDWGTDARVPPSCTRQNITVNGPDGRITMHNPLYSYRWLEHPLDPNQFPGSEQWGDETTRSPNGDSDFPVDEVNAKLSQQAEIITLRVYRAFSSSNTYEEMASMTGNGASFEAPHNDIHNLVGGSFATLTVTSFDILFMLHHCNLDRLAAMWSIIHYGSTVQTIPYQSSGLFATPQGEEITADSPLKPFYQKDGKSFHTSRSVLGISDFGYTYPEFEDLDDSDPYQNSRHMIEIVNDLYGSILPPAVKRPHQKAWHVEGTTKDWVVFIEVERSELELPCTINVYMRDKYAGRTTLLNMPMHGLLSDEIPLTQAVNASEFKGMPADAIEDQLEEGLRFEIKKDDGTIIDPSTVPSLKLDVQGFDVTPPSSSSEFPSYNRGKHSYSKVFIKYNGTKSMVP</sequence>
<dbReference type="EMBL" id="KB707309">
    <property type="protein sequence ID" value="EMR63028.1"/>
    <property type="molecule type" value="Genomic_DNA"/>
</dbReference>
<dbReference type="EC" id="1.14.18.1" evidence="3"/>
<dbReference type="InterPro" id="IPR002227">
    <property type="entry name" value="Tyrosinase_Cu-bd"/>
</dbReference>
<evidence type="ECO:0000256" key="10">
    <source>
        <dbReference type="ARBA" id="ARBA00048881"/>
    </source>
</evidence>
<keyword evidence="5" id="KW-0560">Oxidoreductase</keyword>
<keyword evidence="15" id="KW-1185">Reference proteome</keyword>
<feature type="chain" id="PRO_5004084734" description="tyrosinase" evidence="11">
    <location>
        <begin position="23"/>
        <end position="444"/>
    </location>
</feature>
<dbReference type="STRING" id="1287681.M7SFL8"/>
<dbReference type="SUPFAM" id="SSF48056">
    <property type="entry name" value="Di-copper centre-containing domain"/>
    <property type="match status" value="1"/>
</dbReference>
<feature type="signal peptide" evidence="11">
    <location>
        <begin position="1"/>
        <end position="22"/>
    </location>
</feature>
<protein>
    <recommendedName>
        <fullName evidence="3">tyrosinase</fullName>
        <ecNumber evidence="3">1.14.18.1</ecNumber>
    </recommendedName>
</protein>
<evidence type="ECO:0000256" key="7">
    <source>
        <dbReference type="ARBA" id="ARBA00023033"/>
    </source>
</evidence>
<accession>M7SFL8</accession>
<dbReference type="InterPro" id="IPR050316">
    <property type="entry name" value="Tyrosinase/Hemocyanin"/>
</dbReference>
<evidence type="ECO:0000256" key="6">
    <source>
        <dbReference type="ARBA" id="ARBA00023008"/>
    </source>
</evidence>
<evidence type="ECO:0000256" key="9">
    <source>
        <dbReference type="ARBA" id="ARBA00048233"/>
    </source>
</evidence>
<evidence type="ECO:0000256" key="3">
    <source>
        <dbReference type="ARBA" id="ARBA00011906"/>
    </source>
</evidence>
<dbReference type="HOGENOM" id="CLU_013691_2_1_1"/>
<dbReference type="AlphaFoldDB" id="M7SFL8"/>
<keyword evidence="6" id="KW-0186">Copper</keyword>
<organism evidence="14 15">
    <name type="scientific">Eutypa lata (strain UCR-EL1)</name>
    <name type="common">Grapevine dieback disease fungus</name>
    <name type="synonym">Eutypa armeniacae</name>
    <dbReference type="NCBI Taxonomy" id="1287681"/>
    <lineage>
        <taxon>Eukaryota</taxon>
        <taxon>Fungi</taxon>
        <taxon>Dikarya</taxon>
        <taxon>Ascomycota</taxon>
        <taxon>Pezizomycotina</taxon>
        <taxon>Sordariomycetes</taxon>
        <taxon>Xylariomycetidae</taxon>
        <taxon>Xylariales</taxon>
        <taxon>Diatrypaceae</taxon>
        <taxon>Eutypa</taxon>
    </lineage>
</organism>
<keyword evidence="8" id="KW-0470">Melanin biosynthesis</keyword>
<comment type="catalytic activity">
    <reaction evidence="9">
        <text>2 L-dopa + O2 = 2 L-dopaquinone + 2 H2O</text>
        <dbReference type="Rhea" id="RHEA:34287"/>
        <dbReference type="ChEBI" id="CHEBI:15377"/>
        <dbReference type="ChEBI" id="CHEBI:15379"/>
        <dbReference type="ChEBI" id="CHEBI:57504"/>
        <dbReference type="ChEBI" id="CHEBI:57924"/>
        <dbReference type="EC" id="1.14.18.1"/>
    </reaction>
</comment>
<keyword evidence="7" id="KW-0503">Monooxygenase</keyword>
<evidence type="ECO:0000313" key="15">
    <source>
        <dbReference type="Proteomes" id="UP000012174"/>
    </source>
</evidence>
<feature type="domain" description="Tyrosinase C-terminal" evidence="13">
    <location>
        <begin position="309"/>
        <end position="405"/>
    </location>
</feature>
<comment type="catalytic activity">
    <reaction evidence="10">
        <text>L-tyrosine + O2 = L-dopaquinone + H2O</text>
        <dbReference type="Rhea" id="RHEA:18117"/>
        <dbReference type="ChEBI" id="CHEBI:15377"/>
        <dbReference type="ChEBI" id="CHEBI:15379"/>
        <dbReference type="ChEBI" id="CHEBI:57924"/>
        <dbReference type="ChEBI" id="CHEBI:58315"/>
        <dbReference type="EC" id="1.14.18.1"/>
    </reaction>
</comment>
<dbReference type="PRINTS" id="PR00092">
    <property type="entry name" value="TYROSINASE"/>
</dbReference>
<keyword evidence="11" id="KW-0732">Signal</keyword>
<dbReference type="InterPro" id="IPR008922">
    <property type="entry name" value="Di-copper_centre_dom_sf"/>
</dbReference>
<proteinExistence type="inferred from homology"/>
<dbReference type="KEGG" id="ela:UCREL1_10035"/>
<dbReference type="Gene3D" id="1.10.1280.10">
    <property type="entry name" value="Di-copper center containing domain from catechol oxidase"/>
    <property type="match status" value="1"/>
</dbReference>
<dbReference type="PANTHER" id="PTHR11474:SF76">
    <property type="entry name" value="SHKT DOMAIN-CONTAINING PROTEIN"/>
    <property type="match status" value="1"/>
</dbReference>
<gene>
    <name evidence="14" type="ORF">UCREL1_10035</name>
</gene>
<reference evidence="15" key="1">
    <citation type="journal article" date="2013" name="Genome Announc.">
        <title>Draft genome sequence of the grapevine dieback fungus Eutypa lata UCR-EL1.</title>
        <authorList>
            <person name="Blanco-Ulate B."/>
            <person name="Rolshausen P.E."/>
            <person name="Cantu D."/>
        </authorList>
    </citation>
    <scope>NUCLEOTIDE SEQUENCE [LARGE SCALE GENOMIC DNA]</scope>
    <source>
        <strain evidence="15">UCR-EL1</strain>
    </source>
</reference>